<accession>A0A645CPQ1</accession>
<feature type="region of interest" description="Disordered" evidence="1">
    <location>
        <begin position="55"/>
        <end position="138"/>
    </location>
</feature>
<feature type="compositionally biased region" description="Low complexity" evidence="1">
    <location>
        <begin position="86"/>
        <end position="107"/>
    </location>
</feature>
<feature type="region of interest" description="Disordered" evidence="1">
    <location>
        <begin position="250"/>
        <end position="271"/>
    </location>
</feature>
<proteinExistence type="predicted"/>
<feature type="compositionally biased region" description="Basic and acidic residues" evidence="1">
    <location>
        <begin position="25"/>
        <end position="40"/>
    </location>
</feature>
<comment type="caution">
    <text evidence="2">The sequence shown here is derived from an EMBL/GenBank/DDBJ whole genome shotgun (WGS) entry which is preliminary data.</text>
</comment>
<feature type="compositionally biased region" description="Basic residues" evidence="1">
    <location>
        <begin position="188"/>
        <end position="203"/>
    </location>
</feature>
<dbReference type="EMBL" id="VSSQ01028836">
    <property type="protein sequence ID" value="MPM78712.1"/>
    <property type="molecule type" value="Genomic_DNA"/>
</dbReference>
<evidence type="ECO:0000313" key="2">
    <source>
        <dbReference type="EMBL" id="MPM78712.1"/>
    </source>
</evidence>
<organism evidence="2">
    <name type="scientific">bioreactor metagenome</name>
    <dbReference type="NCBI Taxonomy" id="1076179"/>
    <lineage>
        <taxon>unclassified sequences</taxon>
        <taxon>metagenomes</taxon>
        <taxon>ecological metagenomes</taxon>
    </lineage>
</organism>
<feature type="region of interest" description="Disordered" evidence="1">
    <location>
        <begin position="290"/>
        <end position="329"/>
    </location>
</feature>
<reference evidence="2" key="1">
    <citation type="submission" date="2019-08" db="EMBL/GenBank/DDBJ databases">
        <authorList>
            <person name="Kucharzyk K."/>
            <person name="Murdoch R.W."/>
            <person name="Higgins S."/>
            <person name="Loffler F."/>
        </authorList>
    </citation>
    <scope>NUCLEOTIDE SEQUENCE</scope>
</reference>
<protein>
    <submittedName>
        <fullName evidence="2">Uncharacterized protein</fullName>
    </submittedName>
</protein>
<feature type="region of interest" description="Disordered" evidence="1">
    <location>
        <begin position="188"/>
        <end position="232"/>
    </location>
</feature>
<name>A0A645CPQ1_9ZZZZ</name>
<feature type="compositionally biased region" description="Basic and acidic residues" evidence="1">
    <location>
        <begin position="112"/>
        <end position="128"/>
    </location>
</feature>
<feature type="compositionally biased region" description="Basic residues" evidence="1">
    <location>
        <begin position="64"/>
        <end position="85"/>
    </location>
</feature>
<dbReference type="AlphaFoldDB" id="A0A645CPQ1"/>
<evidence type="ECO:0000256" key="1">
    <source>
        <dbReference type="SAM" id="MobiDB-lite"/>
    </source>
</evidence>
<feature type="region of interest" description="Disordered" evidence="1">
    <location>
        <begin position="22"/>
        <end position="41"/>
    </location>
</feature>
<feature type="compositionally biased region" description="Basic and acidic residues" evidence="1">
    <location>
        <begin position="259"/>
        <end position="271"/>
    </location>
</feature>
<sequence>MEGQGGQQRQAPRKTACTPLLQQHAADHATRRHREIEHGHQHGLRHVGVLCGGIGKGSLQQRGRATKGHSPQRHADQHRRGRRSGKSQQQGGQGEACQAQQRQGAQQFVHEQAGEPDAHHGRHTEQHQHRVHAPAQADQLKVGRDVGIENVVRQNPGQQSKQDRAYAGHDGDVAYAFACMRGLPRIVRHGGAHPHEQKHRQRRHDPEHAAPVEQGAQPGAQRHADRQRNGLAHAGNGQCTALLRRRHHAPHIACQQSPDDARGHAGHEAREQRECVAGRHGGCRIEHHQAGNGEQQQRAPGPTAGIGNHGDGRQHGAQRVQRDQLSGHGGADLHALADLWQQACGHGLGHDGQKTGHRERQQLSDRQLQVRSLAGGLVMVGVVVGGHGCSCLARSGQKRGRHVLVAMTTR</sequence>
<gene>
    <name evidence="2" type="ORF">SDC9_125723</name>
</gene>